<comment type="similarity">
    <text evidence="6 7">Belongs to the small heat shock protein (HSP20) family.</text>
</comment>
<evidence type="ECO:0000256" key="7">
    <source>
        <dbReference type="RuleBase" id="RU003616"/>
    </source>
</evidence>
<feature type="domain" description="CS" evidence="9">
    <location>
        <begin position="90"/>
        <end position="197"/>
    </location>
</feature>
<dbReference type="Gramene" id="Psat06G0353100-T1">
    <property type="protein sequence ID" value="KAI5397745.1"/>
    <property type="gene ID" value="KIW84_063531"/>
</dbReference>
<keyword evidence="3" id="KW-0256">Endoplasmic reticulum</keyword>
<feature type="non-terminal residue" evidence="10">
    <location>
        <position position="1"/>
    </location>
</feature>
<evidence type="ECO:0000256" key="2">
    <source>
        <dbReference type="ARBA" id="ARBA00022729"/>
    </source>
</evidence>
<keyword evidence="11" id="KW-1185">Reference proteome</keyword>
<evidence type="ECO:0000259" key="8">
    <source>
        <dbReference type="PROSITE" id="PS01031"/>
    </source>
</evidence>
<name>A0A9D5A9R9_PEA</name>
<reference evidence="10 11" key="1">
    <citation type="journal article" date="2022" name="Nat. Genet.">
        <title>Improved pea reference genome and pan-genome highlight genomic features and evolutionary characteristics.</title>
        <authorList>
            <person name="Yang T."/>
            <person name="Liu R."/>
            <person name="Luo Y."/>
            <person name="Hu S."/>
            <person name="Wang D."/>
            <person name="Wang C."/>
            <person name="Pandey M.K."/>
            <person name="Ge S."/>
            <person name="Xu Q."/>
            <person name="Li N."/>
            <person name="Li G."/>
            <person name="Huang Y."/>
            <person name="Saxena R.K."/>
            <person name="Ji Y."/>
            <person name="Li M."/>
            <person name="Yan X."/>
            <person name="He Y."/>
            <person name="Liu Y."/>
            <person name="Wang X."/>
            <person name="Xiang C."/>
            <person name="Varshney R.K."/>
            <person name="Ding H."/>
            <person name="Gao S."/>
            <person name="Zong X."/>
        </authorList>
    </citation>
    <scope>NUCLEOTIDE SEQUENCE [LARGE SCALE GENOMIC DNA]</scope>
    <source>
        <strain evidence="10 11">cv. Zhongwan 6</strain>
    </source>
</reference>
<dbReference type="GO" id="GO:0005788">
    <property type="term" value="C:endoplasmic reticulum lumen"/>
    <property type="evidence" value="ECO:0007669"/>
    <property type="project" value="UniProtKB-SubCell"/>
</dbReference>
<dbReference type="PANTHER" id="PTHR11527">
    <property type="entry name" value="HEAT-SHOCK PROTEIN 20 FAMILY MEMBER"/>
    <property type="match status" value="1"/>
</dbReference>
<evidence type="ECO:0008006" key="12">
    <source>
        <dbReference type="Google" id="ProtNLM"/>
    </source>
</evidence>
<comment type="caution">
    <text evidence="10">The sequence shown here is derived from an EMBL/GenBank/DDBJ whole genome shotgun (WGS) entry which is preliminary data.</text>
</comment>
<dbReference type="CDD" id="cd06472">
    <property type="entry name" value="ACD_ScHsp26_like"/>
    <property type="match status" value="1"/>
</dbReference>
<dbReference type="SUPFAM" id="SSF49764">
    <property type="entry name" value="HSP20-like chaperones"/>
    <property type="match status" value="1"/>
</dbReference>
<evidence type="ECO:0000313" key="11">
    <source>
        <dbReference type="Proteomes" id="UP001058974"/>
    </source>
</evidence>
<dbReference type="EMBL" id="JAMSHJ010000006">
    <property type="protein sequence ID" value="KAI5397745.1"/>
    <property type="molecule type" value="Genomic_DNA"/>
</dbReference>
<keyword evidence="2" id="KW-0732">Signal</keyword>
<dbReference type="PROSITE" id="PS01031">
    <property type="entry name" value="SHSP"/>
    <property type="match status" value="1"/>
</dbReference>
<gene>
    <name evidence="10" type="ORF">KIW84_063531</name>
</gene>
<dbReference type="Pfam" id="PF00011">
    <property type="entry name" value="HSP20"/>
    <property type="match status" value="1"/>
</dbReference>
<evidence type="ECO:0000313" key="10">
    <source>
        <dbReference type="EMBL" id="KAI5397745.1"/>
    </source>
</evidence>
<evidence type="ECO:0000256" key="5">
    <source>
        <dbReference type="ARBA" id="ARBA00038789"/>
    </source>
</evidence>
<evidence type="ECO:0000259" key="9">
    <source>
        <dbReference type="PROSITE" id="PS51203"/>
    </source>
</evidence>
<organism evidence="10 11">
    <name type="scientific">Pisum sativum</name>
    <name type="common">Garden pea</name>
    <name type="synonym">Lathyrus oleraceus</name>
    <dbReference type="NCBI Taxonomy" id="3888"/>
    <lineage>
        <taxon>Eukaryota</taxon>
        <taxon>Viridiplantae</taxon>
        <taxon>Streptophyta</taxon>
        <taxon>Embryophyta</taxon>
        <taxon>Tracheophyta</taxon>
        <taxon>Spermatophyta</taxon>
        <taxon>Magnoliopsida</taxon>
        <taxon>eudicotyledons</taxon>
        <taxon>Gunneridae</taxon>
        <taxon>Pentapetalae</taxon>
        <taxon>rosids</taxon>
        <taxon>fabids</taxon>
        <taxon>Fabales</taxon>
        <taxon>Fabaceae</taxon>
        <taxon>Papilionoideae</taxon>
        <taxon>50 kb inversion clade</taxon>
        <taxon>NPAAA clade</taxon>
        <taxon>Hologalegina</taxon>
        <taxon>IRL clade</taxon>
        <taxon>Fabeae</taxon>
        <taxon>Lathyrus</taxon>
    </lineage>
</organism>
<dbReference type="InterPro" id="IPR007052">
    <property type="entry name" value="CS_dom"/>
</dbReference>
<accession>A0A9D5A9R9</accession>
<protein>
    <recommendedName>
        <fullName evidence="12">22.0 kDa class IV heat shock protein</fullName>
    </recommendedName>
</protein>
<dbReference type="InterPro" id="IPR002068">
    <property type="entry name" value="A-crystallin/Hsp20_dom"/>
</dbReference>
<dbReference type="InterPro" id="IPR008978">
    <property type="entry name" value="HSP20-like_chaperone"/>
</dbReference>
<evidence type="ECO:0000256" key="6">
    <source>
        <dbReference type="PROSITE-ProRule" id="PRU00285"/>
    </source>
</evidence>
<sequence length="215" mass="24886">TCSHQVPNLKNKKHTFLSMSLKPLNMLLVPFLLLILAADFPLKAKGSLLPFIDSPNTLLSDLWSDRFPDPFRVLEQIPYGVEKHEPSITLSHARVDWKETPEEHVIMVDVPGLKKDDIKIEVEENRVLRVSGERKKEEDRKGDHWHRVERSYGKFWRQFKLPENVDLDSVKAKMENGVLTLTLHKLSHDKIKGPRMVSIVEEDDKPSKIVNDELK</sequence>
<dbReference type="Gene3D" id="2.60.40.790">
    <property type="match status" value="1"/>
</dbReference>
<evidence type="ECO:0000256" key="3">
    <source>
        <dbReference type="ARBA" id="ARBA00022824"/>
    </source>
</evidence>
<dbReference type="GO" id="GO:0009408">
    <property type="term" value="P:response to heat"/>
    <property type="evidence" value="ECO:0007669"/>
    <property type="project" value="EnsemblPlants"/>
</dbReference>
<evidence type="ECO:0000256" key="4">
    <source>
        <dbReference type="ARBA" id="ARBA00023016"/>
    </source>
</evidence>
<keyword evidence="4" id="KW-0346">Stress response</keyword>
<dbReference type="PROSITE" id="PS51203">
    <property type="entry name" value="CS"/>
    <property type="match status" value="1"/>
</dbReference>
<comment type="subunit">
    <text evidence="5">Forms oligomeric structures.</text>
</comment>
<proteinExistence type="inferred from homology"/>
<dbReference type="FunFam" id="2.60.40.790:FF:000035">
    <property type="entry name" value="22.0 kDa heat shock protein"/>
    <property type="match status" value="1"/>
</dbReference>
<dbReference type="InterPro" id="IPR031107">
    <property type="entry name" value="Small_HSP"/>
</dbReference>
<dbReference type="AlphaFoldDB" id="A0A9D5A9R9"/>
<feature type="domain" description="SHSP" evidence="8">
    <location>
        <begin position="86"/>
        <end position="202"/>
    </location>
</feature>
<comment type="subcellular location">
    <subcellularLocation>
        <location evidence="1">Endoplasmic reticulum lumen</location>
    </subcellularLocation>
</comment>
<dbReference type="Proteomes" id="UP001058974">
    <property type="component" value="Chromosome 6"/>
</dbReference>
<evidence type="ECO:0000256" key="1">
    <source>
        <dbReference type="ARBA" id="ARBA00004319"/>
    </source>
</evidence>